<dbReference type="GO" id="GO:0008270">
    <property type="term" value="F:zinc ion binding"/>
    <property type="evidence" value="ECO:0007669"/>
    <property type="project" value="UniProtKB-UniRule"/>
</dbReference>
<feature type="binding site" evidence="4">
    <location>
        <position position="67"/>
    </location>
    <ligand>
        <name>Zn(2+)</name>
        <dbReference type="ChEBI" id="CHEBI:29105"/>
    </ligand>
</feature>
<evidence type="ECO:0000313" key="8">
    <source>
        <dbReference type="Proteomes" id="UP000242470"/>
    </source>
</evidence>
<evidence type="ECO:0000256" key="4">
    <source>
        <dbReference type="HAMAP-Rule" id="MF_00745"/>
    </source>
</evidence>
<dbReference type="EMBL" id="JAUHQC010000016">
    <property type="protein sequence ID" value="MDN4534161.1"/>
    <property type="molecule type" value="Genomic_DNA"/>
</dbReference>
<feature type="binding site" evidence="4">
    <location>
        <position position="71"/>
    </location>
    <ligand>
        <name>Zn(2+)</name>
        <dbReference type="ChEBI" id="CHEBI:29105"/>
    </ligand>
</feature>
<dbReference type="HAMAP" id="MF_00745">
    <property type="entry name" value="SprT_like"/>
    <property type="match status" value="1"/>
</dbReference>
<keyword evidence="2 4" id="KW-0479">Metal-binding</keyword>
<reference evidence="6" key="2">
    <citation type="submission" date="2023-07" db="EMBL/GenBank/DDBJ databases">
        <title>Evaluation of the beneficial properties of pineapple isolates.</title>
        <authorList>
            <person name="Adefiranye O."/>
        </authorList>
    </citation>
    <scope>NUCLEOTIDE SEQUENCE</scope>
    <source>
        <strain evidence="6">PAPLE_T1</strain>
    </source>
</reference>
<feature type="domain" description="SprT-like" evidence="5">
    <location>
        <begin position="4"/>
        <end position="147"/>
    </location>
</feature>
<name>A0AAP8PQL2_9STAP</name>
<dbReference type="InterPro" id="IPR006640">
    <property type="entry name" value="SprT-like_domain"/>
</dbReference>
<comment type="caution">
    <text evidence="7">The sequence shown here is derived from an EMBL/GenBank/DDBJ whole genome shotgun (WGS) entry which is preliminary data.</text>
</comment>
<dbReference type="Pfam" id="PF17283">
    <property type="entry name" value="Zn_ribbon_SprT"/>
    <property type="match status" value="1"/>
</dbReference>
<dbReference type="Proteomes" id="UP000242470">
    <property type="component" value="Unassembled WGS sequence"/>
</dbReference>
<evidence type="ECO:0000256" key="1">
    <source>
        <dbReference type="ARBA" id="ARBA00022490"/>
    </source>
</evidence>
<dbReference type="NCBIfam" id="NF003339">
    <property type="entry name" value="PRK04351.1"/>
    <property type="match status" value="1"/>
</dbReference>
<dbReference type="InterPro" id="IPR035240">
    <property type="entry name" value="SprT_Zn_ribbon"/>
</dbReference>
<evidence type="ECO:0000256" key="2">
    <source>
        <dbReference type="ARBA" id="ARBA00022723"/>
    </source>
</evidence>
<evidence type="ECO:0000259" key="5">
    <source>
        <dbReference type="SMART" id="SM00731"/>
    </source>
</evidence>
<dbReference type="RefSeq" id="WP_059107855.1">
    <property type="nucleotide sequence ID" value="NZ_AP024589.1"/>
</dbReference>
<dbReference type="GO" id="GO:0006950">
    <property type="term" value="P:response to stress"/>
    <property type="evidence" value="ECO:0007669"/>
    <property type="project" value="UniProtKB-ARBA"/>
</dbReference>
<gene>
    <name evidence="7" type="ORF">CD158_01175</name>
    <name evidence="6" type="ORF">QYH67_11430</name>
</gene>
<accession>A0AAP8PQL2</accession>
<organism evidence="7 8">
    <name type="scientific">Staphylococcus auricularis</name>
    <dbReference type="NCBI Taxonomy" id="29379"/>
    <lineage>
        <taxon>Bacteria</taxon>
        <taxon>Bacillati</taxon>
        <taxon>Bacillota</taxon>
        <taxon>Bacilli</taxon>
        <taxon>Bacillales</taxon>
        <taxon>Staphylococcaceae</taxon>
        <taxon>Staphylococcus</taxon>
    </lineage>
</organism>
<dbReference type="Proteomes" id="UP001171687">
    <property type="component" value="Unassembled WGS sequence"/>
</dbReference>
<sequence length="153" mass="18408">MNDEQLQTLTEQISQSEFHRPFKHQAYFNRRLRTTGGRYLLKSHNIEVNDKQYEKYGYQAVVDIIKHELCHYHLHLTGRGYQHRDTDFKQLSLHVGAPRYCTPIQSYEERVNYMYECGRCHAKFPRIRKVDTKKMRCGRCGGRLKLIQHYKTK</sequence>
<dbReference type="InterPro" id="IPR023524">
    <property type="entry name" value="Uncharacterised_SprT-like"/>
</dbReference>
<evidence type="ECO:0000256" key="3">
    <source>
        <dbReference type="ARBA" id="ARBA00022833"/>
    </source>
</evidence>
<proteinExistence type="inferred from homology"/>
<evidence type="ECO:0000313" key="6">
    <source>
        <dbReference type="EMBL" id="MDN4534161.1"/>
    </source>
</evidence>
<dbReference type="GO" id="GO:0005737">
    <property type="term" value="C:cytoplasm"/>
    <property type="evidence" value="ECO:0007669"/>
    <property type="project" value="UniProtKB-SubCell"/>
</dbReference>
<keyword evidence="3 4" id="KW-0862">Zinc</keyword>
<evidence type="ECO:0000313" key="7">
    <source>
        <dbReference type="EMBL" id="PNZ69167.1"/>
    </source>
</evidence>
<reference evidence="7 8" key="1">
    <citation type="submission" date="2017-08" db="EMBL/GenBank/DDBJ databases">
        <title>Draft genome sequences of 64 type strains of genus Staph aureus.</title>
        <authorList>
            <person name="Cole K."/>
            <person name="Golubchik T."/>
            <person name="Russell J."/>
            <person name="Foster D."/>
            <person name="Llewelyn M."/>
            <person name="Wilson D."/>
            <person name="Crook D."/>
            <person name="Paul J."/>
        </authorList>
    </citation>
    <scope>NUCLEOTIDE SEQUENCE [LARGE SCALE GENOMIC DNA]</scope>
    <source>
        <strain evidence="7 8">NCTC 12101</strain>
    </source>
</reference>
<dbReference type="SMART" id="SM00731">
    <property type="entry name" value="SprT"/>
    <property type="match status" value="1"/>
</dbReference>
<comment type="similarity">
    <text evidence="4">Belongs to the SprT family.</text>
</comment>
<dbReference type="AlphaFoldDB" id="A0AAP8PQL2"/>
<dbReference type="EMBL" id="PPQW01000005">
    <property type="protein sequence ID" value="PNZ69167.1"/>
    <property type="molecule type" value="Genomic_DNA"/>
</dbReference>
<dbReference type="GeneID" id="64981722"/>
<dbReference type="Pfam" id="PF10263">
    <property type="entry name" value="SprT-like"/>
    <property type="match status" value="1"/>
</dbReference>
<keyword evidence="1 4" id="KW-0963">Cytoplasm</keyword>
<comment type="cofactor">
    <cofactor evidence="4">
        <name>Zn(2+)</name>
        <dbReference type="ChEBI" id="CHEBI:29105"/>
    </cofactor>
    <text evidence="4">Binds 1 zinc ion.</text>
</comment>
<feature type="active site" evidence="4">
    <location>
        <position position="68"/>
    </location>
</feature>
<comment type="subcellular location">
    <subcellularLocation>
        <location evidence="4">Cytoplasm</location>
    </subcellularLocation>
</comment>
<protein>
    <recommendedName>
        <fullName evidence="4">Protein SprT-like</fullName>
    </recommendedName>
</protein>